<dbReference type="InterPro" id="IPR011006">
    <property type="entry name" value="CheY-like_superfamily"/>
</dbReference>
<evidence type="ECO:0000256" key="9">
    <source>
        <dbReference type="PROSITE-ProRule" id="PRU00169"/>
    </source>
</evidence>
<dbReference type="InterPro" id="IPR036097">
    <property type="entry name" value="HisK_dim/P_sf"/>
</dbReference>
<comment type="catalytic activity">
    <reaction evidence="1">
        <text>ATP + protein L-histidine = ADP + protein N-phospho-L-histidine.</text>
        <dbReference type="EC" id="2.7.13.3"/>
    </reaction>
</comment>
<dbReference type="InterPro" id="IPR036890">
    <property type="entry name" value="HATPase_C_sf"/>
</dbReference>
<dbReference type="Gene3D" id="3.30.450.20">
    <property type="entry name" value="PAS domain"/>
    <property type="match status" value="1"/>
</dbReference>
<dbReference type="FunFam" id="3.30.565.10:FF:000006">
    <property type="entry name" value="Sensor histidine kinase WalK"/>
    <property type="match status" value="1"/>
</dbReference>
<dbReference type="Pfam" id="PF13426">
    <property type="entry name" value="PAS_9"/>
    <property type="match status" value="1"/>
</dbReference>
<dbReference type="EMBL" id="FZOT01000019">
    <property type="protein sequence ID" value="SNT25552.1"/>
    <property type="molecule type" value="Genomic_DNA"/>
</dbReference>
<dbReference type="FunFam" id="1.10.287.130:FF:000001">
    <property type="entry name" value="Two-component sensor histidine kinase"/>
    <property type="match status" value="1"/>
</dbReference>
<dbReference type="CDD" id="cd00130">
    <property type="entry name" value="PAS"/>
    <property type="match status" value="1"/>
</dbReference>
<evidence type="ECO:0000256" key="5">
    <source>
        <dbReference type="ARBA" id="ARBA00022679"/>
    </source>
</evidence>
<dbReference type="SUPFAM" id="SSF55785">
    <property type="entry name" value="PYP-like sensor domain (PAS domain)"/>
    <property type="match status" value="1"/>
</dbReference>
<dbReference type="GO" id="GO:0005886">
    <property type="term" value="C:plasma membrane"/>
    <property type="evidence" value="ECO:0007669"/>
    <property type="project" value="UniProtKB-SubCell"/>
</dbReference>
<feature type="domain" description="Histidine kinase" evidence="10">
    <location>
        <begin position="145"/>
        <end position="363"/>
    </location>
</feature>
<dbReference type="NCBIfam" id="TIGR00229">
    <property type="entry name" value="sensory_box"/>
    <property type="match status" value="1"/>
</dbReference>
<evidence type="ECO:0000256" key="2">
    <source>
        <dbReference type="ARBA" id="ARBA00004429"/>
    </source>
</evidence>
<sequence length="499" mass="54559">MALSEHKELEIYRRVFHASPDYIAFSRLSDGTFIDVNPGFERLLGFRREQVVGRTSFDVGIWPDGEEQQRIRYAELLRRDGMVKDYPGRLRTADGRIIEVEASANVVSIDGEQILIAIVRDVTERKRAETALREADRRKDEFLAMLAHELRNPLAPISMAARLLTLAPLDASRVQHASQVIARQASHMASLVDDLLDVSRVTRGLVTLRKETMDLKSAVSDAAEQARALIENRRHHLCLELDPQPALVHADRLRVVQIVANLLTNAAKYTPEGGRIALAVQVLPDRVQLRVKDNGIGMAPELMPHVFELFTQGERSPDRSQGGLGLGLALVKSLVELHGGGVAACSDGRGAGSEFSVWLPRAASEGNVMAAASATALPPARPLRILVVDDNIDAAETLALFLRSQGHAVRTAYRAEQALALAASEPPEVCILDIGLPEVDGYQLARRLRECGQTCGATLIALTGYGQESDMQQSRAAGFDRHLVKPVDTRLLATELSGL</sequence>
<evidence type="ECO:0000256" key="8">
    <source>
        <dbReference type="ARBA" id="ARBA00023136"/>
    </source>
</evidence>
<dbReference type="InterPro" id="IPR004358">
    <property type="entry name" value="Sig_transdc_His_kin-like_C"/>
</dbReference>
<dbReference type="InterPro" id="IPR003594">
    <property type="entry name" value="HATPase_dom"/>
</dbReference>
<name>A0A239L6B1_9BURK</name>
<gene>
    <name evidence="14" type="ORF">SAMN06265795_11963</name>
</gene>
<dbReference type="GO" id="GO:0000155">
    <property type="term" value="F:phosphorelay sensor kinase activity"/>
    <property type="evidence" value="ECO:0007669"/>
    <property type="project" value="InterPro"/>
</dbReference>
<evidence type="ECO:0000313" key="14">
    <source>
        <dbReference type="EMBL" id="SNT25552.1"/>
    </source>
</evidence>
<dbReference type="PROSITE" id="PS50110">
    <property type="entry name" value="RESPONSE_REGULATORY"/>
    <property type="match status" value="1"/>
</dbReference>
<dbReference type="InterPro" id="IPR035965">
    <property type="entry name" value="PAS-like_dom_sf"/>
</dbReference>
<feature type="domain" description="Response regulatory" evidence="11">
    <location>
        <begin position="384"/>
        <end position="499"/>
    </location>
</feature>
<dbReference type="Gene3D" id="3.40.50.2300">
    <property type="match status" value="1"/>
</dbReference>
<comment type="subcellular location">
    <subcellularLocation>
        <location evidence="2">Cell inner membrane</location>
        <topology evidence="2">Multi-pass membrane protein</topology>
    </subcellularLocation>
</comment>
<evidence type="ECO:0000259" key="13">
    <source>
        <dbReference type="PROSITE" id="PS50113"/>
    </source>
</evidence>
<dbReference type="InterPro" id="IPR000700">
    <property type="entry name" value="PAS-assoc_C"/>
</dbReference>
<evidence type="ECO:0000259" key="10">
    <source>
        <dbReference type="PROSITE" id="PS50109"/>
    </source>
</evidence>
<organism evidence="14 15">
    <name type="scientific">Noviherbaspirillum humi</name>
    <dbReference type="NCBI Taxonomy" id="1688639"/>
    <lineage>
        <taxon>Bacteria</taxon>
        <taxon>Pseudomonadati</taxon>
        <taxon>Pseudomonadota</taxon>
        <taxon>Betaproteobacteria</taxon>
        <taxon>Burkholderiales</taxon>
        <taxon>Oxalobacteraceae</taxon>
        <taxon>Noviherbaspirillum</taxon>
    </lineage>
</organism>
<dbReference type="InterPro" id="IPR001789">
    <property type="entry name" value="Sig_transdc_resp-reg_receiver"/>
</dbReference>
<dbReference type="OrthoDB" id="9768069at2"/>
<feature type="domain" description="PAS" evidence="12">
    <location>
        <begin position="30"/>
        <end position="80"/>
    </location>
</feature>
<keyword evidence="6 14" id="KW-0418">Kinase</keyword>
<dbReference type="CDD" id="cd17580">
    <property type="entry name" value="REC_2_DhkD-like"/>
    <property type="match status" value="1"/>
</dbReference>
<accession>A0A239L6B1</accession>
<dbReference type="AlphaFoldDB" id="A0A239L6B1"/>
<dbReference type="CDD" id="cd00075">
    <property type="entry name" value="HATPase"/>
    <property type="match status" value="1"/>
</dbReference>
<feature type="modified residue" description="4-aspartylphosphate" evidence="9">
    <location>
        <position position="433"/>
    </location>
</feature>
<dbReference type="InterPro" id="IPR005467">
    <property type="entry name" value="His_kinase_dom"/>
</dbReference>
<dbReference type="Pfam" id="PF00512">
    <property type="entry name" value="HisKA"/>
    <property type="match status" value="1"/>
</dbReference>
<dbReference type="SUPFAM" id="SSF55874">
    <property type="entry name" value="ATPase domain of HSP90 chaperone/DNA topoisomerase II/histidine kinase"/>
    <property type="match status" value="1"/>
</dbReference>
<feature type="domain" description="PAC" evidence="13">
    <location>
        <begin position="84"/>
        <end position="134"/>
    </location>
</feature>
<dbReference type="PANTHER" id="PTHR43547:SF2">
    <property type="entry name" value="HYBRID SIGNAL TRANSDUCTION HISTIDINE KINASE C"/>
    <property type="match status" value="1"/>
</dbReference>
<dbReference type="SMART" id="SM00091">
    <property type="entry name" value="PAS"/>
    <property type="match status" value="1"/>
</dbReference>
<dbReference type="Gene3D" id="1.10.287.130">
    <property type="match status" value="1"/>
</dbReference>
<evidence type="ECO:0000259" key="11">
    <source>
        <dbReference type="PROSITE" id="PS50110"/>
    </source>
</evidence>
<evidence type="ECO:0000256" key="6">
    <source>
        <dbReference type="ARBA" id="ARBA00022777"/>
    </source>
</evidence>
<evidence type="ECO:0000256" key="3">
    <source>
        <dbReference type="ARBA" id="ARBA00012438"/>
    </source>
</evidence>
<keyword evidence="7" id="KW-0902">Two-component regulatory system</keyword>
<evidence type="ECO:0000313" key="15">
    <source>
        <dbReference type="Proteomes" id="UP000198284"/>
    </source>
</evidence>
<keyword evidence="5" id="KW-0808">Transferase</keyword>
<dbReference type="Pfam" id="PF02518">
    <property type="entry name" value="HATPase_c"/>
    <property type="match status" value="1"/>
</dbReference>
<evidence type="ECO:0000256" key="7">
    <source>
        <dbReference type="ARBA" id="ARBA00023012"/>
    </source>
</evidence>
<dbReference type="SMART" id="SM00388">
    <property type="entry name" value="HisKA"/>
    <property type="match status" value="1"/>
</dbReference>
<keyword evidence="15" id="KW-1185">Reference proteome</keyword>
<dbReference type="SUPFAM" id="SSF52172">
    <property type="entry name" value="CheY-like"/>
    <property type="match status" value="1"/>
</dbReference>
<evidence type="ECO:0000256" key="1">
    <source>
        <dbReference type="ARBA" id="ARBA00000085"/>
    </source>
</evidence>
<dbReference type="SUPFAM" id="SSF47384">
    <property type="entry name" value="Homodimeric domain of signal transducing histidine kinase"/>
    <property type="match status" value="1"/>
</dbReference>
<dbReference type="SMART" id="SM00387">
    <property type="entry name" value="HATPase_c"/>
    <property type="match status" value="1"/>
</dbReference>
<dbReference type="SMART" id="SM00086">
    <property type="entry name" value="PAC"/>
    <property type="match status" value="1"/>
</dbReference>
<proteinExistence type="predicted"/>
<dbReference type="PANTHER" id="PTHR43547">
    <property type="entry name" value="TWO-COMPONENT HISTIDINE KINASE"/>
    <property type="match status" value="1"/>
</dbReference>
<keyword evidence="4 9" id="KW-0597">Phosphoprotein</keyword>
<dbReference type="InterPro" id="IPR000014">
    <property type="entry name" value="PAS"/>
</dbReference>
<dbReference type="InterPro" id="IPR001610">
    <property type="entry name" value="PAC"/>
</dbReference>
<evidence type="ECO:0000259" key="12">
    <source>
        <dbReference type="PROSITE" id="PS50112"/>
    </source>
</evidence>
<dbReference type="Pfam" id="PF00072">
    <property type="entry name" value="Response_reg"/>
    <property type="match status" value="1"/>
</dbReference>
<dbReference type="PROSITE" id="PS50109">
    <property type="entry name" value="HIS_KIN"/>
    <property type="match status" value="1"/>
</dbReference>
<protein>
    <recommendedName>
        <fullName evidence="3">histidine kinase</fullName>
        <ecNumber evidence="3">2.7.13.3</ecNumber>
    </recommendedName>
</protein>
<dbReference type="Proteomes" id="UP000198284">
    <property type="component" value="Unassembled WGS sequence"/>
</dbReference>
<dbReference type="EC" id="2.7.13.3" evidence="3"/>
<dbReference type="PROSITE" id="PS50112">
    <property type="entry name" value="PAS"/>
    <property type="match status" value="1"/>
</dbReference>
<evidence type="ECO:0000256" key="4">
    <source>
        <dbReference type="ARBA" id="ARBA00022553"/>
    </source>
</evidence>
<dbReference type="SMART" id="SM00448">
    <property type="entry name" value="REC"/>
    <property type="match status" value="1"/>
</dbReference>
<dbReference type="Gene3D" id="3.30.565.10">
    <property type="entry name" value="Histidine kinase-like ATPase, C-terminal domain"/>
    <property type="match status" value="1"/>
</dbReference>
<dbReference type="PRINTS" id="PR00344">
    <property type="entry name" value="BCTRLSENSOR"/>
</dbReference>
<dbReference type="CDD" id="cd00082">
    <property type="entry name" value="HisKA"/>
    <property type="match status" value="1"/>
</dbReference>
<keyword evidence="8" id="KW-0472">Membrane</keyword>
<dbReference type="InterPro" id="IPR003661">
    <property type="entry name" value="HisK_dim/P_dom"/>
</dbReference>
<reference evidence="14 15" key="1">
    <citation type="submission" date="2017-06" db="EMBL/GenBank/DDBJ databases">
        <authorList>
            <person name="Kim H.J."/>
            <person name="Triplett B.A."/>
        </authorList>
    </citation>
    <scope>NUCLEOTIDE SEQUENCE [LARGE SCALE GENOMIC DNA]</scope>
    <source>
        <strain evidence="14 15">U15</strain>
    </source>
</reference>
<dbReference type="PROSITE" id="PS50113">
    <property type="entry name" value="PAC"/>
    <property type="match status" value="1"/>
</dbReference>